<dbReference type="OMA" id="YRCERVA"/>
<name>A0A913ZAF9_PATMI</name>
<evidence type="ECO:0000313" key="8">
    <source>
        <dbReference type="Proteomes" id="UP000887568"/>
    </source>
</evidence>
<dbReference type="RefSeq" id="XP_038048752.1">
    <property type="nucleotide sequence ID" value="XM_038192824.1"/>
</dbReference>
<organism evidence="7 8">
    <name type="scientific">Patiria miniata</name>
    <name type="common">Bat star</name>
    <name type="synonym">Asterina miniata</name>
    <dbReference type="NCBI Taxonomy" id="46514"/>
    <lineage>
        <taxon>Eukaryota</taxon>
        <taxon>Metazoa</taxon>
        <taxon>Echinodermata</taxon>
        <taxon>Eleutherozoa</taxon>
        <taxon>Asterozoa</taxon>
        <taxon>Asteroidea</taxon>
        <taxon>Valvatacea</taxon>
        <taxon>Valvatida</taxon>
        <taxon>Asterinidae</taxon>
        <taxon>Patiria</taxon>
    </lineage>
</organism>
<dbReference type="Pfam" id="PF05485">
    <property type="entry name" value="THAP"/>
    <property type="match status" value="1"/>
</dbReference>
<dbReference type="SUPFAM" id="SSF57716">
    <property type="entry name" value="Glucocorticoid receptor-like (DNA-binding domain)"/>
    <property type="match status" value="1"/>
</dbReference>
<evidence type="ECO:0000256" key="2">
    <source>
        <dbReference type="ARBA" id="ARBA00022771"/>
    </source>
</evidence>
<sequence>MPNTLCAVPTCSGRGGHEFPKERKRCSNAWRVAIRRVKDDTGRSWWPSLSDVVCSEHFITSDYQRFGKSGVKLQRRKLKPDAVPSQFSWTKQPTSAVVSRTNRYTERCANREGTCDGNSDELSLDVDVDLDLDIAMVVNVNSEEQQIHDQAIQTDLPETLPASVSAHTQTDSGTKVQGFTIHDFKNDPKGVHYYTGLQDYLNFMDVLASLGPCAFELTYVNGKRPFLSVPD</sequence>
<proteinExistence type="predicted"/>
<dbReference type="GO" id="GO:0008270">
    <property type="term" value="F:zinc ion binding"/>
    <property type="evidence" value="ECO:0007669"/>
    <property type="project" value="UniProtKB-KW"/>
</dbReference>
<dbReference type="PANTHER" id="PTHR46927">
    <property type="entry name" value="AGAP005574-PA"/>
    <property type="match status" value="1"/>
</dbReference>
<dbReference type="GO" id="GO:0003677">
    <property type="term" value="F:DNA binding"/>
    <property type="evidence" value="ECO:0007669"/>
    <property type="project" value="UniProtKB-UniRule"/>
</dbReference>
<dbReference type="GeneID" id="119722625"/>
<keyword evidence="2 5" id="KW-0863">Zinc-finger</keyword>
<dbReference type="PANTHER" id="PTHR46927:SF3">
    <property type="entry name" value="THAP-TYPE DOMAIN-CONTAINING PROTEIN"/>
    <property type="match status" value="1"/>
</dbReference>
<dbReference type="InterPro" id="IPR006612">
    <property type="entry name" value="THAP_Znf"/>
</dbReference>
<evidence type="ECO:0000256" key="4">
    <source>
        <dbReference type="ARBA" id="ARBA00023125"/>
    </source>
</evidence>
<keyword evidence="1" id="KW-0479">Metal-binding</keyword>
<keyword evidence="8" id="KW-1185">Reference proteome</keyword>
<protein>
    <recommendedName>
        <fullName evidence="6">THAP-type domain-containing protein</fullName>
    </recommendedName>
</protein>
<dbReference type="PROSITE" id="PS50950">
    <property type="entry name" value="ZF_THAP"/>
    <property type="match status" value="1"/>
</dbReference>
<dbReference type="SMART" id="SM00980">
    <property type="entry name" value="THAP"/>
    <property type="match status" value="1"/>
</dbReference>
<dbReference type="InterPro" id="IPR052224">
    <property type="entry name" value="THAP_domain_protein"/>
</dbReference>
<dbReference type="EnsemblMetazoa" id="XM_038192824.1">
    <property type="protein sequence ID" value="XP_038048752.1"/>
    <property type="gene ID" value="LOC119722625"/>
</dbReference>
<evidence type="ECO:0000256" key="3">
    <source>
        <dbReference type="ARBA" id="ARBA00022833"/>
    </source>
</evidence>
<dbReference type="OrthoDB" id="7331812at2759"/>
<accession>A0A913ZAF9</accession>
<keyword evidence="4 5" id="KW-0238">DNA-binding</keyword>
<dbReference type="Proteomes" id="UP000887568">
    <property type="component" value="Unplaced"/>
</dbReference>
<evidence type="ECO:0000256" key="1">
    <source>
        <dbReference type="ARBA" id="ARBA00022723"/>
    </source>
</evidence>
<evidence type="ECO:0000256" key="5">
    <source>
        <dbReference type="PROSITE-ProRule" id="PRU00309"/>
    </source>
</evidence>
<feature type="domain" description="THAP-type" evidence="6">
    <location>
        <begin position="1"/>
        <end position="87"/>
    </location>
</feature>
<evidence type="ECO:0000313" key="7">
    <source>
        <dbReference type="EnsemblMetazoa" id="XP_038048752.1"/>
    </source>
</evidence>
<keyword evidence="3" id="KW-0862">Zinc</keyword>
<reference evidence="7" key="1">
    <citation type="submission" date="2022-11" db="UniProtKB">
        <authorList>
            <consortium name="EnsemblMetazoa"/>
        </authorList>
    </citation>
    <scope>IDENTIFICATION</scope>
</reference>
<evidence type="ECO:0000259" key="6">
    <source>
        <dbReference type="PROSITE" id="PS50950"/>
    </source>
</evidence>
<dbReference type="AlphaFoldDB" id="A0A913ZAF9"/>